<comment type="catalytic activity">
    <reaction evidence="5">
        <text>D-ribitol 5-phosphate + CTP + H(+) = CDP-L-ribitol + diphosphate</text>
        <dbReference type="Rhea" id="RHEA:12456"/>
        <dbReference type="ChEBI" id="CHEBI:15378"/>
        <dbReference type="ChEBI" id="CHEBI:33019"/>
        <dbReference type="ChEBI" id="CHEBI:37563"/>
        <dbReference type="ChEBI" id="CHEBI:57608"/>
        <dbReference type="ChEBI" id="CHEBI:57695"/>
        <dbReference type="EC" id="2.7.7.40"/>
    </reaction>
</comment>
<feature type="site" description="Transition state stabilizer" evidence="5">
    <location>
        <position position="22"/>
    </location>
</feature>
<keyword evidence="1 5" id="KW-0808">Transferase</keyword>
<feature type="site" description="Positions ribitol 5-phosphate for the nucleophilic attack" evidence="5">
    <location>
        <position position="216"/>
    </location>
</feature>
<dbReference type="RefSeq" id="WP_133362681.1">
    <property type="nucleotide sequence ID" value="NZ_CP037940.1"/>
</dbReference>
<dbReference type="CDD" id="cd02516">
    <property type="entry name" value="CDP-ME_synthetase"/>
    <property type="match status" value="1"/>
</dbReference>
<dbReference type="Gene3D" id="3.90.550.10">
    <property type="entry name" value="Spore Coat Polysaccharide Biosynthesis Protein SpsA, Chain A"/>
    <property type="match status" value="1"/>
</dbReference>
<comment type="pathway">
    <text evidence="5">Cell wall biogenesis; poly(ribitol phosphate) teichoic acid biosynthesis.</text>
</comment>
<keyword evidence="7" id="KW-1185">Reference proteome</keyword>
<dbReference type="KEGG" id="wei:EQG49_03575"/>
<dbReference type="InterPro" id="IPR018294">
    <property type="entry name" value="ISPD_synthase_CS"/>
</dbReference>
<reference evidence="7" key="1">
    <citation type="submission" date="2019-03" db="EMBL/GenBank/DDBJ databases">
        <title>Weissella sp. 26KH-42 Genome sequencing.</title>
        <authorList>
            <person name="Heo J."/>
            <person name="Kim S.-J."/>
            <person name="Kim J.-S."/>
            <person name="Hong S.-B."/>
            <person name="Kwon S.-W."/>
        </authorList>
    </citation>
    <scope>NUCLEOTIDE SEQUENCE [LARGE SCALE GENOMIC DNA]</scope>
    <source>
        <strain evidence="7">26KH-42</strain>
    </source>
</reference>
<dbReference type="PROSITE" id="PS01295">
    <property type="entry name" value="ISPD"/>
    <property type="match status" value="1"/>
</dbReference>
<dbReference type="GO" id="GO:0050518">
    <property type="term" value="F:2-C-methyl-D-erythritol 4-phosphate cytidylyltransferase activity"/>
    <property type="evidence" value="ECO:0007669"/>
    <property type="project" value="UniProtKB-ARBA"/>
</dbReference>
<dbReference type="PANTHER" id="PTHR32125">
    <property type="entry name" value="2-C-METHYL-D-ERYTHRITOL 4-PHOSPHATE CYTIDYLYLTRANSFERASE, CHLOROPLASTIC"/>
    <property type="match status" value="1"/>
</dbReference>
<gene>
    <name evidence="5" type="primary">tarI</name>
    <name evidence="6" type="ORF">EQG49_03575</name>
</gene>
<evidence type="ECO:0000313" key="7">
    <source>
        <dbReference type="Proteomes" id="UP000292886"/>
    </source>
</evidence>
<evidence type="ECO:0000256" key="1">
    <source>
        <dbReference type="ARBA" id="ARBA00022679"/>
    </source>
</evidence>
<dbReference type="InterPro" id="IPR034683">
    <property type="entry name" value="IspD/TarI"/>
</dbReference>
<evidence type="ECO:0000256" key="5">
    <source>
        <dbReference type="HAMAP-Rule" id="MF_02068"/>
    </source>
</evidence>
<dbReference type="InterPro" id="IPR050088">
    <property type="entry name" value="IspD/TarI_cytidylyltransf_bact"/>
</dbReference>
<evidence type="ECO:0000256" key="3">
    <source>
        <dbReference type="ARBA" id="ARBA00022944"/>
    </source>
</evidence>
<dbReference type="Proteomes" id="UP000292886">
    <property type="component" value="Chromosome"/>
</dbReference>
<feature type="site" description="Positions ribitol 5-phosphate for the nucleophilic attack" evidence="5">
    <location>
        <position position="159"/>
    </location>
</feature>
<protein>
    <recommendedName>
        <fullName evidence="5">Ribitol-5-phosphate cytidylyltransferase</fullName>
        <ecNumber evidence="5">2.7.7.40</ecNumber>
    </recommendedName>
</protein>
<dbReference type="PANTHER" id="PTHR32125:SF8">
    <property type="entry name" value="RIBITOL-5-PHOSPHATE CYTIDYLYLTRANSFERASE"/>
    <property type="match status" value="1"/>
</dbReference>
<dbReference type="InterPro" id="IPR029044">
    <property type="entry name" value="Nucleotide-diphossugar_trans"/>
</dbReference>
<dbReference type="InterPro" id="IPR034709">
    <property type="entry name" value="TarI"/>
</dbReference>
<dbReference type="Pfam" id="PF01128">
    <property type="entry name" value="IspD"/>
    <property type="match status" value="1"/>
</dbReference>
<dbReference type="OrthoDB" id="9806837at2"/>
<feature type="binding site" evidence="5">
    <location>
        <position position="112"/>
    </location>
    <ligand>
        <name>CTP</name>
        <dbReference type="ChEBI" id="CHEBI:37563"/>
    </ligand>
</feature>
<dbReference type="AlphaFoldDB" id="A0A4P6YSJ2"/>
<proteinExistence type="inferred from homology"/>
<dbReference type="GO" id="GO:1902012">
    <property type="term" value="P:poly(ribitol phosphate) teichoic acid biosynthetic process"/>
    <property type="evidence" value="ECO:0007669"/>
    <property type="project" value="UniProtKB-UniRule"/>
</dbReference>
<comment type="similarity">
    <text evidence="5">Belongs to the IspD/TarI cytidylyltransferase family. TarI subfamily.</text>
</comment>
<feature type="site" description="Transition state stabilizer" evidence="5">
    <location>
        <position position="14"/>
    </location>
</feature>
<dbReference type="EMBL" id="CP037940">
    <property type="protein sequence ID" value="QBO35602.1"/>
    <property type="molecule type" value="Genomic_DNA"/>
</dbReference>
<dbReference type="UniPathway" id="UPA00790"/>
<name>A0A4P6YSJ2_9LACO</name>
<dbReference type="SUPFAM" id="SSF53448">
    <property type="entry name" value="Nucleotide-diphospho-sugar transferases"/>
    <property type="match status" value="1"/>
</dbReference>
<feature type="binding site" evidence="5">
    <location>
        <begin position="7"/>
        <end position="10"/>
    </location>
    <ligand>
        <name>CTP</name>
        <dbReference type="ChEBI" id="CHEBI:37563"/>
    </ligand>
</feature>
<dbReference type="GO" id="GO:0071555">
    <property type="term" value="P:cell wall organization"/>
    <property type="evidence" value="ECO:0007669"/>
    <property type="project" value="UniProtKB-KW"/>
</dbReference>
<dbReference type="NCBIfam" id="NF001183">
    <property type="entry name" value="PRK00155.1-3"/>
    <property type="match status" value="1"/>
</dbReference>
<accession>A0A4P6YSJ2</accession>
<keyword evidence="3 5" id="KW-0777">Teichoic acid biosynthesis</keyword>
<evidence type="ECO:0000256" key="2">
    <source>
        <dbReference type="ARBA" id="ARBA00022695"/>
    </source>
</evidence>
<feature type="binding site" evidence="5">
    <location>
        <begin position="81"/>
        <end position="87"/>
    </location>
    <ligand>
        <name>CTP</name>
        <dbReference type="ChEBI" id="CHEBI:37563"/>
    </ligand>
</feature>
<evidence type="ECO:0000313" key="6">
    <source>
        <dbReference type="EMBL" id="QBO35602.1"/>
    </source>
</evidence>
<evidence type="ECO:0000256" key="4">
    <source>
        <dbReference type="ARBA" id="ARBA00023316"/>
    </source>
</evidence>
<dbReference type="FunFam" id="3.90.550.10:FF:000003">
    <property type="entry name" value="2-C-methyl-D-erythritol 4-phosphate cytidylyltransferase"/>
    <property type="match status" value="1"/>
</dbReference>
<dbReference type="EC" id="2.7.7.40" evidence="5"/>
<keyword evidence="2 5" id="KW-0548">Nucleotidyltransferase</keyword>
<organism evidence="6 7">
    <name type="scientific">Periweissella cryptocerci</name>
    <dbReference type="NCBI Taxonomy" id="2506420"/>
    <lineage>
        <taxon>Bacteria</taxon>
        <taxon>Bacillati</taxon>
        <taxon>Bacillota</taxon>
        <taxon>Bacilli</taxon>
        <taxon>Lactobacillales</taxon>
        <taxon>Lactobacillaceae</taxon>
        <taxon>Periweissella</taxon>
    </lineage>
</organism>
<sequence length="235" mass="25979">MIYAEILAGGKGTRMGNVPMPKQFLTLGTKPIVIHTLEKFLLNSRFNVIVVVVPMAWVSYMKNLVKEFLDSDERIRVVEGGADRNATLMNGIKAIDNEFGLNDDDVIITHDSVRPFITHRIIEDNIDGVLEYGAVDTVIPAIDTIVEAHDNILTDIPQRSAMYQGQTPQSFNIKKLVTAFASLTDDEKETLTDAAKIMVLKGDGVHIVTGDQSNFKVTTSFDLNMAQALVGKRED</sequence>
<dbReference type="GO" id="GO:0047349">
    <property type="term" value="F:D-ribitol-5-phosphate cytidylyltransferase activity"/>
    <property type="evidence" value="ECO:0007669"/>
    <property type="project" value="UniProtKB-UniRule"/>
</dbReference>
<dbReference type="GO" id="GO:0008299">
    <property type="term" value="P:isoprenoid biosynthetic process"/>
    <property type="evidence" value="ECO:0007669"/>
    <property type="project" value="InterPro"/>
</dbReference>
<dbReference type="HAMAP" id="MF_02068">
    <property type="entry name" value="TarI"/>
    <property type="match status" value="1"/>
</dbReference>
<keyword evidence="4 5" id="KW-0961">Cell wall biogenesis/degradation</keyword>
<comment type="function">
    <text evidence="5">Catalyzes the transfer of the cytidylyl group of CTP to D-ribitol 5-phosphate.</text>
</comment>